<dbReference type="Proteomes" id="UP000070035">
    <property type="component" value="Unassembled WGS sequence"/>
</dbReference>
<dbReference type="InterPro" id="IPR006141">
    <property type="entry name" value="Intein_N"/>
</dbReference>
<dbReference type="PRINTS" id="PR00379">
    <property type="entry name" value="INTEIN"/>
</dbReference>
<evidence type="ECO:0000259" key="5">
    <source>
        <dbReference type="PROSITE" id="PS50819"/>
    </source>
</evidence>
<dbReference type="GO" id="GO:0004519">
    <property type="term" value="F:endonuclease activity"/>
    <property type="evidence" value="ECO:0007669"/>
    <property type="project" value="InterPro"/>
</dbReference>
<feature type="region of interest" description="Disordered" evidence="4">
    <location>
        <begin position="980"/>
        <end position="1009"/>
    </location>
</feature>
<evidence type="ECO:0000313" key="6">
    <source>
        <dbReference type="EMBL" id="KXB02456.1"/>
    </source>
</evidence>
<evidence type="ECO:0000256" key="4">
    <source>
        <dbReference type="SAM" id="MobiDB-lite"/>
    </source>
</evidence>
<sequence>MKPCEAPNANKTCWNCPAAKLKGNVDFRACGQSKEKLRELKADKQVMIECKRRPELGHFEPTITFEQCPEWESTEYGYMLRDMRVMILGIDGYLGWTLALKLGNLGCNVSGIDNHLRREMVSEKGSHSIVPIKNMEERLQAAKEVLGIDIDFRKMDLSETEKLRRFLKEVEPEAIVHYAEIPSAPYSMIDMEHAVKVQRNNVLNTLRLLYLMKDITSETSLIKLGTLGEYGSPLTGRPLFEGIFPADATLEWEGRKWSMGGELTPRDPVSFYHVSKTQDTFNVYEACKYFWLRSYDVMQGVIFGVHTEEVSADPRLRTRLDVDECVPPNTSVITNFDTRPIKDIENGDRVLTHRGSFKRVTKTFNRPYSGEMVKIDVPYVTEDLSLTPNHPVLVVEKKRKVVDGKNEYSFSEPFWMNAGKLLSQAHEPSSKYAGNLAKYQRAKKLKKKKMSISEIAEKVDAKYHTVWAWFNKEQQPQECKRRKIKDLYLVRPIPSDTEDIEAIDVREETGYGVREGDRLYTPNPANQEKKWGKWIPAQIMVDESFLKFAGYYLAEGSCGEYHVEISFGKEEDKMVENAENSFQRILGKAELIESNHKIKVKVSSKAFARLVNKLFGAGARFKRIPDWGLKLPLEKQKVLIRSYWEGDGWESEKREGEPEFCFSSNSSRLIHQLQLLLLRFRIISSLHKREREIKLSFEGREPYTIDSKQYQLSITGTSARKFARKILGRKIREPERAIEHARWEKEYCLIPIRNIWKENYDGEVLNLEVENDNSYNILGHAVHNCFGTVINRFASQAALGIPLTVYGEGEQIRGFIALEDAMECMVRLIISPPEPGQYDVVNQVSGVHKIKNLADTVARVSNEKFDLDVKIQRLENPRVEADRHPFEAVARKLPGEFGFVPKVSPEKEVTRMLELLTQPEIRERIREKVHLIIPETFWSGEKREADVLEVYQPGTKEAGIFTGKLNTVLPEDIVAKIQASEKTPVKKRAKISANGGDPQKEESEVEGEE</sequence>
<dbReference type="InterPro" id="IPR006142">
    <property type="entry name" value="INTEIN"/>
</dbReference>
<dbReference type="InterPro" id="IPR004042">
    <property type="entry name" value="Intein_endonuc_central"/>
</dbReference>
<dbReference type="SUPFAM" id="SSF55608">
    <property type="entry name" value="Homing endonucleases"/>
    <property type="match status" value="1"/>
</dbReference>
<dbReference type="Pfam" id="PF14528">
    <property type="entry name" value="LAGLIDADG_3"/>
    <property type="match status" value="1"/>
</dbReference>
<dbReference type="PANTHER" id="PTHR43000">
    <property type="entry name" value="DTDP-D-GLUCOSE 4,6-DEHYDRATASE-RELATED"/>
    <property type="match status" value="1"/>
</dbReference>
<dbReference type="PROSITE" id="PS50817">
    <property type="entry name" value="INTEIN_N_TER"/>
    <property type="match status" value="1"/>
</dbReference>
<feature type="domain" description="DOD-type homing endonuclease" evidence="5">
    <location>
        <begin position="548"/>
        <end position="682"/>
    </location>
</feature>
<keyword evidence="7" id="KW-1185">Reference proteome</keyword>
<dbReference type="AlphaFoldDB" id="A0A133V7P6"/>
<dbReference type="InterPro" id="IPR036291">
    <property type="entry name" value="NAD(P)-bd_dom_sf"/>
</dbReference>
<organism evidence="6 7">
    <name type="scientific">candidate division MSBL1 archaeon SCGC-AAA261F17</name>
    <dbReference type="NCBI Taxonomy" id="1698274"/>
    <lineage>
        <taxon>Archaea</taxon>
        <taxon>Methanobacteriati</taxon>
        <taxon>Methanobacteriota</taxon>
        <taxon>candidate division MSBL1</taxon>
    </lineage>
</organism>
<dbReference type="Gene3D" id="3.90.25.10">
    <property type="entry name" value="UDP-galactose 4-epimerase, domain 1"/>
    <property type="match status" value="1"/>
</dbReference>
<evidence type="ECO:0000256" key="1">
    <source>
        <dbReference type="ARBA" id="ARBA00007637"/>
    </source>
</evidence>
<proteinExistence type="inferred from homology"/>
<evidence type="ECO:0000313" key="7">
    <source>
        <dbReference type="Proteomes" id="UP000070035"/>
    </source>
</evidence>
<keyword evidence="2" id="KW-0068">Autocatalytic cleavage</keyword>
<name>A0A133V7P6_9EURY</name>
<gene>
    <name evidence="6" type="ORF">AKJ44_00245</name>
</gene>
<dbReference type="SUPFAM" id="SSF51735">
    <property type="entry name" value="NAD(P)-binding Rossmann-fold domains"/>
    <property type="match status" value="2"/>
</dbReference>
<evidence type="ECO:0000256" key="2">
    <source>
        <dbReference type="ARBA" id="ARBA00022813"/>
    </source>
</evidence>
<reference evidence="6 7" key="1">
    <citation type="journal article" date="2016" name="Sci. Rep.">
        <title>Metabolic traits of an uncultured archaeal lineage -MSBL1- from brine pools of the Red Sea.</title>
        <authorList>
            <person name="Mwirichia R."/>
            <person name="Alam I."/>
            <person name="Rashid M."/>
            <person name="Vinu M."/>
            <person name="Ba-Alawi W."/>
            <person name="Anthony Kamau A."/>
            <person name="Kamanda Ngugi D."/>
            <person name="Goker M."/>
            <person name="Klenk H.P."/>
            <person name="Bajic V."/>
            <person name="Stingl U."/>
        </authorList>
    </citation>
    <scope>NUCLEOTIDE SEQUENCE [LARGE SCALE GENOMIC DNA]</scope>
    <source>
        <strain evidence="6">SCGC-AAA261F17</strain>
    </source>
</reference>
<dbReference type="InterPro" id="IPR001509">
    <property type="entry name" value="Epimerase_deHydtase"/>
</dbReference>
<comment type="similarity">
    <text evidence="1">Belongs to the NAD(P)-dependent epimerase/dehydratase family.</text>
</comment>
<comment type="caution">
    <text evidence="6">The sequence shown here is derived from an EMBL/GenBank/DDBJ whole genome shotgun (WGS) entry which is preliminary data.</text>
</comment>
<dbReference type="InterPro" id="IPR036844">
    <property type="entry name" value="Hint_dom_sf"/>
</dbReference>
<dbReference type="Gene3D" id="2.170.16.10">
    <property type="entry name" value="Hedgehog/Intein (Hint) domain"/>
    <property type="match status" value="1"/>
</dbReference>
<dbReference type="GO" id="GO:0016539">
    <property type="term" value="P:intein-mediated protein splicing"/>
    <property type="evidence" value="ECO:0007669"/>
    <property type="project" value="InterPro"/>
</dbReference>
<dbReference type="InterPro" id="IPR027434">
    <property type="entry name" value="Homing_endonucl"/>
</dbReference>
<evidence type="ECO:0000256" key="3">
    <source>
        <dbReference type="ARBA" id="ARBA00023000"/>
    </source>
</evidence>
<dbReference type="Pfam" id="PF01370">
    <property type="entry name" value="Epimerase"/>
    <property type="match status" value="1"/>
</dbReference>
<dbReference type="SUPFAM" id="SSF51294">
    <property type="entry name" value="Hedgehog/intein (Hint) domain"/>
    <property type="match status" value="1"/>
</dbReference>
<dbReference type="SMART" id="SM00306">
    <property type="entry name" value="HintN"/>
    <property type="match status" value="1"/>
</dbReference>
<protein>
    <recommendedName>
        <fullName evidence="5">DOD-type homing endonuclease domain-containing protein</fullName>
    </recommendedName>
</protein>
<dbReference type="InterPro" id="IPR004860">
    <property type="entry name" value="LAGLIDADG_dom"/>
</dbReference>
<accession>A0A133V7P6</accession>
<dbReference type="Gene3D" id="3.10.28.10">
    <property type="entry name" value="Homing endonucleases"/>
    <property type="match status" value="1"/>
</dbReference>
<dbReference type="PROSITE" id="PS50819">
    <property type="entry name" value="INTEIN_ENDONUCLEASE"/>
    <property type="match status" value="1"/>
</dbReference>
<dbReference type="InterPro" id="IPR003587">
    <property type="entry name" value="Hint_dom_N"/>
</dbReference>
<dbReference type="Gene3D" id="3.40.50.720">
    <property type="entry name" value="NAD(P)-binding Rossmann-like Domain"/>
    <property type="match status" value="1"/>
</dbReference>
<dbReference type="EMBL" id="LHXY01000002">
    <property type="protein sequence ID" value="KXB02456.1"/>
    <property type="molecule type" value="Genomic_DNA"/>
</dbReference>
<keyword evidence="3" id="KW-0651">Protein splicing</keyword>